<name>A0AAJ7DZA0_9HYME</name>
<sequence length="89" mass="10237">MSDLFNNSTTSTNVSNTELEEFLMAEKQKAQFNSQIQEFSDLCWEKCMDRPGNKLDVKTQTCLQNCVNRFIDVSLVITNRFSQMLMGAK</sequence>
<protein>
    <recommendedName>
        <fullName evidence="1">Mitochondrial import inner membrane translocase subunit</fullName>
    </recommendedName>
</protein>
<evidence type="ECO:0000313" key="3">
    <source>
        <dbReference type="Proteomes" id="UP000695007"/>
    </source>
</evidence>
<comment type="subcellular location">
    <subcellularLocation>
        <location evidence="1">Mitochondrion inner membrane</location>
        <topology evidence="1">Peripheral membrane protein</topology>
        <orientation evidence="1">Intermembrane side</orientation>
    </subcellularLocation>
</comment>
<comment type="domain">
    <text evidence="1">The twin CX3C motif contains 4 conserved Cys residues that form 2 disulfide bonds in the mitochondrial intermembrane space.</text>
</comment>
<comment type="similarity">
    <text evidence="1">Belongs to the small Tim family.</text>
</comment>
<organism evidence="3 4">
    <name type="scientific">Ceratosolen solmsi marchali</name>
    <dbReference type="NCBI Taxonomy" id="326594"/>
    <lineage>
        <taxon>Eukaryota</taxon>
        <taxon>Metazoa</taxon>
        <taxon>Ecdysozoa</taxon>
        <taxon>Arthropoda</taxon>
        <taxon>Hexapoda</taxon>
        <taxon>Insecta</taxon>
        <taxon>Pterygota</taxon>
        <taxon>Neoptera</taxon>
        <taxon>Endopterygota</taxon>
        <taxon>Hymenoptera</taxon>
        <taxon>Apocrita</taxon>
        <taxon>Proctotrupomorpha</taxon>
        <taxon>Chalcidoidea</taxon>
        <taxon>Agaonidae</taxon>
        <taxon>Agaoninae</taxon>
        <taxon>Ceratosolen</taxon>
    </lineage>
</organism>
<dbReference type="AlphaFoldDB" id="A0AAJ7DZA0"/>
<evidence type="ECO:0000256" key="1">
    <source>
        <dbReference type="RuleBase" id="RU367043"/>
    </source>
</evidence>
<dbReference type="SUPFAM" id="SSF144122">
    <property type="entry name" value="Tim10-like"/>
    <property type="match status" value="1"/>
</dbReference>
<keyword evidence="3" id="KW-1185">Reference proteome</keyword>
<proteinExistence type="inferred from homology"/>
<comment type="subunit">
    <text evidence="1">Heterohexamer.</text>
</comment>
<dbReference type="Proteomes" id="UP000695007">
    <property type="component" value="Unplaced"/>
</dbReference>
<comment type="function">
    <text evidence="1">Mitochondrial intermembrane chaperone that participates in the import and insertion of some multi-pass transmembrane proteins into the mitochondrial inner membrane. Also required for the transfer of beta-barrel precursors from the TOM complex to the sorting and assembly machinery (SAM complex) of the outer membrane. Acts as a chaperone-like protein that protects the hydrophobic precursors from aggregation and guide them through the mitochondrial intermembrane space.</text>
</comment>
<dbReference type="Gene3D" id="1.10.287.810">
    <property type="entry name" value="Mitochondrial import inner membrane translocase subunit tim13 like domains"/>
    <property type="match status" value="1"/>
</dbReference>
<dbReference type="GeneID" id="105365431"/>
<keyword evidence="1" id="KW-0999">Mitochondrion inner membrane</keyword>
<evidence type="ECO:0000259" key="2">
    <source>
        <dbReference type="Pfam" id="PF02953"/>
    </source>
</evidence>
<keyword evidence="1" id="KW-0813">Transport</keyword>
<keyword evidence="1" id="KW-0496">Mitochondrion</keyword>
<keyword evidence="1" id="KW-1015">Disulfide bond</keyword>
<dbReference type="GO" id="GO:0005743">
    <property type="term" value="C:mitochondrial inner membrane"/>
    <property type="evidence" value="ECO:0007669"/>
    <property type="project" value="UniProtKB-SubCell"/>
</dbReference>
<dbReference type="CTD" id="32081"/>
<dbReference type="Pfam" id="PF02953">
    <property type="entry name" value="zf-Tim10_DDP"/>
    <property type="match status" value="1"/>
</dbReference>
<keyword evidence="1" id="KW-0653">Protein transport</keyword>
<dbReference type="InterPro" id="IPR035427">
    <property type="entry name" value="Tim10-like_dom_sf"/>
</dbReference>
<evidence type="ECO:0000313" key="4">
    <source>
        <dbReference type="RefSeq" id="XP_011501886.1"/>
    </source>
</evidence>
<keyword evidence="1" id="KW-0472">Membrane</keyword>
<dbReference type="InterPro" id="IPR004217">
    <property type="entry name" value="Tim10-like"/>
</dbReference>
<reference evidence="4" key="1">
    <citation type="submission" date="2025-08" db="UniProtKB">
        <authorList>
            <consortium name="RefSeq"/>
        </authorList>
    </citation>
    <scope>IDENTIFICATION</scope>
</reference>
<dbReference type="KEGG" id="csol:105365431"/>
<keyword evidence="1" id="KW-0143">Chaperone</keyword>
<accession>A0AAJ7DZA0</accession>
<keyword evidence="1" id="KW-0811">Translocation</keyword>
<dbReference type="RefSeq" id="XP_011501886.1">
    <property type="nucleotide sequence ID" value="XM_011503584.1"/>
</dbReference>
<feature type="domain" description="Tim10-like" evidence="2">
    <location>
        <begin position="21"/>
        <end position="83"/>
    </location>
</feature>
<dbReference type="GO" id="GO:0015031">
    <property type="term" value="P:protein transport"/>
    <property type="evidence" value="ECO:0007669"/>
    <property type="project" value="UniProtKB-KW"/>
</dbReference>
<gene>
    <name evidence="4" type="primary">LOC105365431</name>
</gene>